<dbReference type="InterPro" id="IPR049293">
    <property type="entry name" value="DUF6843"/>
</dbReference>
<evidence type="ECO:0000259" key="2">
    <source>
        <dbReference type="Pfam" id="PF20862"/>
    </source>
</evidence>
<name>A0A521FQZ7_9SPHI</name>
<sequence length="172" mass="19856">MNAILRSKNIKITTSLYILLLVVLITSCTYWHNVNIKYIIPEGYEGMIVLAWDQKNGAPKIMEGDYEVYTFPANGFLKSEVGGRSMNAHEKFYSYNKATGKRMELKIIDPTISTDTISAKNEYYMVGSFSGGYEQTYNLVFFITNNKKSKFMDPAYREKYGAEHLDRLYEEK</sequence>
<dbReference type="Proteomes" id="UP000320300">
    <property type="component" value="Unassembled WGS sequence"/>
</dbReference>
<feature type="transmembrane region" description="Helical" evidence="1">
    <location>
        <begin position="12"/>
        <end position="32"/>
    </location>
</feature>
<feature type="domain" description="DUF6843" evidence="2">
    <location>
        <begin position="37"/>
        <end position="145"/>
    </location>
</feature>
<evidence type="ECO:0000256" key="1">
    <source>
        <dbReference type="SAM" id="Phobius"/>
    </source>
</evidence>
<keyword evidence="1" id="KW-1133">Transmembrane helix</keyword>
<accession>A0A521FQZ7</accession>
<keyword evidence="1" id="KW-0472">Membrane</keyword>
<reference evidence="3 4" key="1">
    <citation type="submission" date="2017-05" db="EMBL/GenBank/DDBJ databases">
        <authorList>
            <person name="Varghese N."/>
            <person name="Submissions S."/>
        </authorList>
    </citation>
    <scope>NUCLEOTIDE SEQUENCE [LARGE SCALE GENOMIC DNA]</scope>
    <source>
        <strain evidence="3 4">DSM 19036</strain>
    </source>
</reference>
<keyword evidence="4" id="KW-1185">Reference proteome</keyword>
<proteinExistence type="predicted"/>
<protein>
    <recommendedName>
        <fullName evidence="2">DUF6843 domain-containing protein</fullName>
    </recommendedName>
</protein>
<organism evidence="3 4">
    <name type="scientific">Pedobacter westerhofensis</name>
    <dbReference type="NCBI Taxonomy" id="425512"/>
    <lineage>
        <taxon>Bacteria</taxon>
        <taxon>Pseudomonadati</taxon>
        <taxon>Bacteroidota</taxon>
        <taxon>Sphingobacteriia</taxon>
        <taxon>Sphingobacteriales</taxon>
        <taxon>Sphingobacteriaceae</taxon>
        <taxon>Pedobacter</taxon>
    </lineage>
</organism>
<keyword evidence="1" id="KW-0812">Transmembrane</keyword>
<gene>
    <name evidence="3" type="ORF">SAMN06265348_11738</name>
</gene>
<dbReference type="PROSITE" id="PS51257">
    <property type="entry name" value="PROKAR_LIPOPROTEIN"/>
    <property type="match status" value="1"/>
</dbReference>
<dbReference type="EMBL" id="FXTN01000017">
    <property type="protein sequence ID" value="SMO98637.1"/>
    <property type="molecule type" value="Genomic_DNA"/>
</dbReference>
<dbReference type="AlphaFoldDB" id="A0A521FQZ7"/>
<evidence type="ECO:0000313" key="4">
    <source>
        <dbReference type="Proteomes" id="UP000320300"/>
    </source>
</evidence>
<dbReference type="Pfam" id="PF20862">
    <property type="entry name" value="DUF6843"/>
    <property type="match status" value="1"/>
</dbReference>
<evidence type="ECO:0000313" key="3">
    <source>
        <dbReference type="EMBL" id="SMO98637.1"/>
    </source>
</evidence>